<name>A0A1G2Q081_9BACT</name>
<dbReference type="EMBL" id="MHTA01000037">
    <property type="protein sequence ID" value="OHA53241.1"/>
    <property type="molecule type" value="Genomic_DNA"/>
</dbReference>
<evidence type="ECO:0000313" key="2">
    <source>
        <dbReference type="EMBL" id="OHA53241.1"/>
    </source>
</evidence>
<gene>
    <name evidence="2" type="ORF">A2Z62_01085</name>
</gene>
<comment type="caution">
    <text evidence="2">The sequence shown here is derived from an EMBL/GenBank/DDBJ whole genome shotgun (WGS) entry which is preliminary data.</text>
</comment>
<proteinExistence type="predicted"/>
<sequence length="206" mass="23365">MKKRYKIPLIVFGTLAVFYFVLVIIRMFHFYNLDKTNEQVAKIHNTKLTMDDVIGKNLPPDPGAEADKTIQGVDANKNGIRDDVELAIFKKYPDSAKIRAVLLQYALALQMEAVQEVVNEETVTEVVTEQSRAHDCLSDALVPRKTPESAREYSDTEKIDTYINFVEKKQYNTAERKKAKTDFVEKIGSFNSLTGVCDIDYSSLSN</sequence>
<accession>A0A1G2Q081</accession>
<protein>
    <submittedName>
        <fullName evidence="2">Uncharacterized protein</fullName>
    </submittedName>
</protein>
<keyword evidence="1" id="KW-0472">Membrane</keyword>
<dbReference type="AlphaFoldDB" id="A0A1G2Q081"/>
<dbReference type="Proteomes" id="UP000177649">
    <property type="component" value="Unassembled WGS sequence"/>
</dbReference>
<keyword evidence="1" id="KW-1133">Transmembrane helix</keyword>
<keyword evidence="1" id="KW-0812">Transmembrane</keyword>
<evidence type="ECO:0000313" key="3">
    <source>
        <dbReference type="Proteomes" id="UP000177649"/>
    </source>
</evidence>
<reference evidence="2 3" key="1">
    <citation type="journal article" date="2016" name="Nat. Commun.">
        <title>Thousands of microbial genomes shed light on interconnected biogeochemical processes in an aquifer system.</title>
        <authorList>
            <person name="Anantharaman K."/>
            <person name="Brown C.T."/>
            <person name="Hug L.A."/>
            <person name="Sharon I."/>
            <person name="Castelle C.J."/>
            <person name="Probst A.J."/>
            <person name="Thomas B.C."/>
            <person name="Singh A."/>
            <person name="Wilkins M.J."/>
            <person name="Karaoz U."/>
            <person name="Brodie E.L."/>
            <person name="Williams K.H."/>
            <person name="Hubbard S.S."/>
            <person name="Banfield J.F."/>
        </authorList>
    </citation>
    <scope>NUCLEOTIDE SEQUENCE [LARGE SCALE GENOMIC DNA]</scope>
</reference>
<feature type="transmembrane region" description="Helical" evidence="1">
    <location>
        <begin position="7"/>
        <end position="28"/>
    </location>
</feature>
<organism evidence="2 3">
    <name type="scientific">Candidatus Terrybacteria bacterium RIFCSPLOWO2_02_42_20</name>
    <dbReference type="NCBI Taxonomy" id="1802370"/>
    <lineage>
        <taxon>Bacteria</taxon>
        <taxon>Candidatus Terryibacteriota</taxon>
    </lineage>
</organism>
<evidence type="ECO:0000256" key="1">
    <source>
        <dbReference type="SAM" id="Phobius"/>
    </source>
</evidence>